<dbReference type="Proteomes" id="UP001597040">
    <property type="component" value="Unassembled WGS sequence"/>
</dbReference>
<evidence type="ECO:0000313" key="4">
    <source>
        <dbReference type="EMBL" id="MFD1039551.1"/>
    </source>
</evidence>
<feature type="domain" description="Calcineurin-like phosphoesterase" evidence="3">
    <location>
        <begin position="3"/>
        <end position="144"/>
    </location>
</feature>
<protein>
    <recommendedName>
        <fullName evidence="2">Phosphoesterase</fullName>
        <ecNumber evidence="2">3.1.4.-</ecNumber>
    </recommendedName>
</protein>
<dbReference type="CDD" id="cd00841">
    <property type="entry name" value="MPP_YfcE"/>
    <property type="match status" value="1"/>
</dbReference>
<proteinExistence type="inferred from homology"/>
<dbReference type="Pfam" id="PF12850">
    <property type="entry name" value="Metallophos_2"/>
    <property type="match status" value="1"/>
</dbReference>
<keyword evidence="2" id="KW-0479">Metal-binding</keyword>
<evidence type="ECO:0000256" key="2">
    <source>
        <dbReference type="RuleBase" id="RU362039"/>
    </source>
</evidence>
<dbReference type="EC" id="3.1.4.-" evidence="2"/>
<keyword evidence="5" id="KW-1185">Reference proteome</keyword>
<evidence type="ECO:0000313" key="5">
    <source>
        <dbReference type="Proteomes" id="UP001597040"/>
    </source>
</evidence>
<dbReference type="InterPro" id="IPR000979">
    <property type="entry name" value="Phosphodiesterase_MJ0936/Vps29"/>
</dbReference>
<dbReference type="SUPFAM" id="SSF56300">
    <property type="entry name" value="Metallo-dependent phosphatases"/>
    <property type="match status" value="1"/>
</dbReference>
<accession>A0ABW3LQD7</accession>
<dbReference type="InterPro" id="IPR029052">
    <property type="entry name" value="Metallo-depent_PP-like"/>
</dbReference>
<dbReference type="EMBL" id="JBHTKJ010000039">
    <property type="protein sequence ID" value="MFD1039551.1"/>
    <property type="molecule type" value="Genomic_DNA"/>
</dbReference>
<dbReference type="RefSeq" id="WP_390363210.1">
    <property type="nucleotide sequence ID" value="NZ_JBHTKJ010000039.1"/>
</dbReference>
<comment type="cofactor">
    <cofactor evidence="2">
        <name>a divalent metal cation</name>
        <dbReference type="ChEBI" id="CHEBI:60240"/>
    </cofactor>
</comment>
<dbReference type="PANTHER" id="PTHR11124">
    <property type="entry name" value="VACUOLAR SORTING PROTEIN VPS29"/>
    <property type="match status" value="1"/>
</dbReference>
<dbReference type="NCBIfam" id="TIGR00040">
    <property type="entry name" value="yfcE"/>
    <property type="match status" value="1"/>
</dbReference>
<comment type="similarity">
    <text evidence="1 2">Belongs to the metallophosphoesterase superfamily. YfcE family.</text>
</comment>
<sequence>MPKVLIMSDSHGLTEEILEIKNRHDIDHMIHCGDSELEMDTPEMAKFLKVGGNCDFDDRYPDEQVHSVDGLHIFITHGHLHDVKSNLMKLSYRAEENSAKVICYGHTHIAGAQKVADQLFINPGSVRLPRNRPEKTYALMEWESKDNISITFFSLSGEQVKELSYTTTLS</sequence>
<evidence type="ECO:0000259" key="3">
    <source>
        <dbReference type="Pfam" id="PF12850"/>
    </source>
</evidence>
<comment type="caution">
    <text evidence="4">The sequence shown here is derived from an EMBL/GenBank/DDBJ whole genome shotgun (WGS) entry which is preliminary data.</text>
</comment>
<dbReference type="InterPro" id="IPR041802">
    <property type="entry name" value="MPP_YfcE"/>
</dbReference>
<name>A0ABW3LQD7_9BACI</name>
<gene>
    <name evidence="4" type="ORF">ACFQ3N_14275</name>
</gene>
<dbReference type="InterPro" id="IPR024654">
    <property type="entry name" value="Calcineurin-like_PHP_lpxH"/>
</dbReference>
<organism evidence="4 5">
    <name type="scientific">Virgibacillus byunsanensis</name>
    <dbReference type="NCBI Taxonomy" id="570945"/>
    <lineage>
        <taxon>Bacteria</taxon>
        <taxon>Bacillati</taxon>
        <taxon>Bacillota</taxon>
        <taxon>Bacilli</taxon>
        <taxon>Bacillales</taxon>
        <taxon>Bacillaceae</taxon>
        <taxon>Virgibacillus</taxon>
    </lineage>
</organism>
<reference evidence="5" key="1">
    <citation type="journal article" date="2019" name="Int. J. Syst. Evol. Microbiol.">
        <title>The Global Catalogue of Microorganisms (GCM) 10K type strain sequencing project: providing services to taxonomists for standard genome sequencing and annotation.</title>
        <authorList>
            <consortium name="The Broad Institute Genomics Platform"/>
            <consortium name="The Broad Institute Genome Sequencing Center for Infectious Disease"/>
            <person name="Wu L."/>
            <person name="Ma J."/>
        </authorList>
    </citation>
    <scope>NUCLEOTIDE SEQUENCE [LARGE SCALE GENOMIC DNA]</scope>
    <source>
        <strain evidence="5">CCUG 56754</strain>
    </source>
</reference>
<evidence type="ECO:0000256" key="1">
    <source>
        <dbReference type="ARBA" id="ARBA00008950"/>
    </source>
</evidence>
<dbReference type="Gene3D" id="3.60.21.10">
    <property type="match status" value="1"/>
</dbReference>